<dbReference type="EMBL" id="VLKE01000001">
    <property type="protein sequence ID" value="TWH69993.1"/>
    <property type="molecule type" value="Genomic_DNA"/>
</dbReference>
<dbReference type="InterPro" id="IPR040198">
    <property type="entry name" value="Fido_containing"/>
</dbReference>
<evidence type="ECO:0000259" key="3">
    <source>
        <dbReference type="PROSITE" id="PS51459"/>
    </source>
</evidence>
<dbReference type="PROSITE" id="PS51459">
    <property type="entry name" value="FIDO"/>
    <property type="match status" value="1"/>
</dbReference>
<feature type="domain" description="Fido" evidence="3">
    <location>
        <begin position="122"/>
        <end position="274"/>
    </location>
</feature>
<feature type="binding site" evidence="2">
    <location>
        <begin position="221"/>
        <end position="228"/>
    </location>
    <ligand>
        <name>ATP</name>
        <dbReference type="ChEBI" id="CHEBI:30616"/>
    </ligand>
</feature>
<evidence type="ECO:0000256" key="1">
    <source>
        <dbReference type="PIRSR" id="PIRSR640198-1"/>
    </source>
</evidence>
<dbReference type="PANTHER" id="PTHR13504:SF38">
    <property type="entry name" value="FIDO DOMAIN-CONTAINING PROTEIN"/>
    <property type="match status" value="1"/>
</dbReference>
<dbReference type="OrthoDB" id="9813719at2"/>
<dbReference type="InterPro" id="IPR036597">
    <property type="entry name" value="Fido-like_dom_sf"/>
</dbReference>
<reference evidence="4 5" key="1">
    <citation type="submission" date="2019-07" db="EMBL/GenBank/DDBJ databases">
        <title>R&amp;d 2014.</title>
        <authorList>
            <person name="Klenk H.-P."/>
        </authorList>
    </citation>
    <scope>NUCLEOTIDE SEQUENCE [LARGE SCALE GENOMIC DNA]</scope>
    <source>
        <strain evidence="4 5">DSM 43868</strain>
    </source>
</reference>
<proteinExistence type="predicted"/>
<feature type="binding site" evidence="2">
    <location>
        <position position="261"/>
    </location>
    <ligand>
        <name>ATP</name>
        <dbReference type="ChEBI" id="CHEBI:30616"/>
    </ligand>
</feature>
<keyword evidence="5" id="KW-1185">Reference proteome</keyword>
<dbReference type="AlphaFoldDB" id="A0A562IGW6"/>
<name>A0A562IGW6_MICOL</name>
<protein>
    <submittedName>
        <fullName evidence="4">Fic/DOC family protein</fullName>
    </submittedName>
</protein>
<evidence type="ECO:0000256" key="2">
    <source>
        <dbReference type="PIRSR" id="PIRSR640198-2"/>
    </source>
</evidence>
<evidence type="ECO:0000313" key="4">
    <source>
        <dbReference type="EMBL" id="TWH69993.1"/>
    </source>
</evidence>
<organism evidence="4 5">
    <name type="scientific">Micromonospora olivasterospora</name>
    <dbReference type="NCBI Taxonomy" id="1880"/>
    <lineage>
        <taxon>Bacteria</taxon>
        <taxon>Bacillati</taxon>
        <taxon>Actinomycetota</taxon>
        <taxon>Actinomycetes</taxon>
        <taxon>Micromonosporales</taxon>
        <taxon>Micromonosporaceae</taxon>
        <taxon>Micromonospora</taxon>
    </lineage>
</organism>
<dbReference type="Pfam" id="PF02661">
    <property type="entry name" value="Fic"/>
    <property type="match status" value="1"/>
</dbReference>
<keyword evidence="2" id="KW-0547">Nucleotide-binding</keyword>
<dbReference type="Proteomes" id="UP000319825">
    <property type="component" value="Unassembled WGS sequence"/>
</dbReference>
<accession>A0A562IGW6</accession>
<dbReference type="SUPFAM" id="SSF140931">
    <property type="entry name" value="Fic-like"/>
    <property type="match status" value="1"/>
</dbReference>
<dbReference type="RefSeq" id="WP_145776397.1">
    <property type="nucleotide sequence ID" value="NZ_BAAATQ010000046.1"/>
</dbReference>
<gene>
    <name evidence="4" type="ORF">JD77_05011</name>
</gene>
<feature type="active site" evidence="1">
    <location>
        <position position="217"/>
    </location>
</feature>
<evidence type="ECO:0000313" key="5">
    <source>
        <dbReference type="Proteomes" id="UP000319825"/>
    </source>
</evidence>
<dbReference type="InterPro" id="IPR003812">
    <property type="entry name" value="Fido"/>
</dbReference>
<dbReference type="GO" id="GO:0005524">
    <property type="term" value="F:ATP binding"/>
    <property type="evidence" value="ECO:0007669"/>
    <property type="project" value="UniProtKB-KW"/>
</dbReference>
<dbReference type="PANTHER" id="PTHR13504">
    <property type="entry name" value="FIDO DOMAIN-CONTAINING PROTEIN DDB_G0283145"/>
    <property type="match status" value="1"/>
</dbReference>
<dbReference type="Gene3D" id="1.10.3290.10">
    <property type="entry name" value="Fido-like domain"/>
    <property type="match status" value="1"/>
</dbReference>
<keyword evidence="2" id="KW-0067">ATP-binding</keyword>
<comment type="caution">
    <text evidence="4">The sequence shown here is derived from an EMBL/GenBank/DDBJ whole genome shotgun (WGS) entry which is preliminary data.</text>
</comment>
<sequence length="492" mass="54695">MATELPWRSVEPLPELNGDVAELLAAIGSLRRVWEENLSVATPEEVEEARKRSLRRHAIETGVIERLYDVDWDVTEALVAEGLTLEAAAGKGGITEDTLAVIRDQYSALDYLAKAARGDTSLTLQFIRELHVLITRNQPTYDAMDQFGRIVKVPLPHGEWKKQANSVTRDDGTRISFVPPEHVQSEMELLVARYEEAASAHPLVRAAWLHHRFICIHPFADGNGRVARALTLLVLLQARYAPLVVDRRQRADYIAALDRANDGDLRPLVRFFARLERIALTSELTRPVEVAPAGESAVEVARAYAQRLRILVEKRNDKQGQQARALAKDVHGKLVGYLQGVREQFQDAFRAVDGEAKATVIQAIPPEERALWWRAQLVRTANAVDFYSNLREGSWWAQLRLTVLGQTLRYVVAVQKVGRGETGVLAVTTFAESVENHADAEHTRAVPLLNSTPDDSVTLIYSDSADARWSDVCELVDRTLAAAIAGFSNGLG</sequence>